<sequence>MATPGVDLTAGAGQLSATVSWHEPHPHFVILFIGPDEVVFGIQKDLLCAQSPYFRDELAKEGDNKVEYVLKVPDTTVEIFGCFQNFIYTGEVYNRRSGKDIPEYTLLLGVWKLATKLQMAPLRVAVLDSMAERRQRTSMIPGIELLEAAWKETEQGSGLRKMLVEWSAEHMRSSPYVRNDFARSLPKEILSELVIVMSELPTTSAKRSVNMDPPINTTPSNQPVNQPVNHPRPIDIDAEPARPNKRARKSESGPLTGAPDEEFEVKPVVKKQARRSEPGRRVNRRGPNQNSAPGPKHPSELDPETDMIYCKELISRMLSGPGFWTRLVGPFKDPVDPVAHNCPQYFNVVKHPICLREIKAKMDKGEYANSAEFEADIRLVFQNCFEYWQPQDQVFKDCEAFEKYFNDKWSMRHKWTPPTIKAKVIE</sequence>
<dbReference type="GO" id="GO:0000785">
    <property type="term" value="C:chromatin"/>
    <property type="evidence" value="ECO:0007669"/>
    <property type="project" value="TreeGrafter"/>
</dbReference>
<dbReference type="Pfam" id="PF00651">
    <property type="entry name" value="BTB"/>
    <property type="match status" value="1"/>
</dbReference>
<protein>
    <submittedName>
        <fullName evidence="6">Transcription factor</fullName>
    </submittedName>
</protein>
<accession>A0A8H8U9W8</accession>
<dbReference type="CDD" id="cd18186">
    <property type="entry name" value="BTB_POZ_ZBTB_KLHL-like"/>
    <property type="match status" value="1"/>
</dbReference>
<feature type="compositionally biased region" description="Polar residues" evidence="3">
    <location>
        <begin position="215"/>
        <end position="228"/>
    </location>
</feature>
<feature type="compositionally biased region" description="Basic and acidic residues" evidence="3">
    <location>
        <begin position="232"/>
        <end position="242"/>
    </location>
</feature>
<dbReference type="Gene3D" id="3.30.710.10">
    <property type="entry name" value="Potassium Channel Kv1.1, Chain A"/>
    <property type="match status" value="1"/>
</dbReference>
<dbReference type="Proteomes" id="UP000443090">
    <property type="component" value="Unassembled WGS sequence"/>
</dbReference>
<feature type="region of interest" description="Disordered" evidence="3">
    <location>
        <begin position="205"/>
        <end position="304"/>
    </location>
</feature>
<dbReference type="PANTHER" id="PTHR22880">
    <property type="entry name" value="FALZ-RELATED BROMODOMAIN-CONTAINING PROTEINS"/>
    <property type="match status" value="1"/>
</dbReference>
<gene>
    <name evidence="6" type="primary">GTE10</name>
    <name evidence="6" type="ORF">LOCC1_G008786</name>
</gene>
<organism evidence="6 7">
    <name type="scientific">Lachnellula occidentalis</name>
    <dbReference type="NCBI Taxonomy" id="215460"/>
    <lineage>
        <taxon>Eukaryota</taxon>
        <taxon>Fungi</taxon>
        <taxon>Dikarya</taxon>
        <taxon>Ascomycota</taxon>
        <taxon>Pezizomycotina</taxon>
        <taxon>Leotiomycetes</taxon>
        <taxon>Helotiales</taxon>
        <taxon>Lachnaceae</taxon>
        <taxon>Lachnellula</taxon>
    </lineage>
</organism>
<dbReference type="GO" id="GO:0005634">
    <property type="term" value="C:nucleus"/>
    <property type="evidence" value="ECO:0007669"/>
    <property type="project" value="TreeGrafter"/>
</dbReference>
<comment type="caution">
    <text evidence="6">The sequence shown here is derived from an EMBL/GenBank/DDBJ whole genome shotgun (WGS) entry which is preliminary data.</text>
</comment>
<feature type="domain" description="BTB" evidence="5">
    <location>
        <begin position="27"/>
        <end position="96"/>
    </location>
</feature>
<evidence type="ECO:0000259" key="5">
    <source>
        <dbReference type="PROSITE" id="PS50097"/>
    </source>
</evidence>
<dbReference type="InterPro" id="IPR036427">
    <property type="entry name" value="Bromodomain-like_sf"/>
</dbReference>
<dbReference type="PROSITE" id="PS50097">
    <property type="entry name" value="BTB"/>
    <property type="match status" value="1"/>
</dbReference>
<dbReference type="PROSITE" id="PS50014">
    <property type="entry name" value="BROMODOMAIN_2"/>
    <property type="match status" value="1"/>
</dbReference>
<dbReference type="SMART" id="SM00297">
    <property type="entry name" value="BROMO"/>
    <property type="match status" value="1"/>
</dbReference>
<dbReference type="Gene3D" id="1.20.920.10">
    <property type="entry name" value="Bromodomain-like"/>
    <property type="match status" value="1"/>
</dbReference>
<dbReference type="PANTHER" id="PTHR22880:SF225">
    <property type="entry name" value="BROMODOMAIN-CONTAINING PROTEIN BET-1-RELATED"/>
    <property type="match status" value="1"/>
</dbReference>
<dbReference type="OrthoDB" id="21449at2759"/>
<dbReference type="PRINTS" id="PR00503">
    <property type="entry name" value="BROMODOMAIN"/>
</dbReference>
<keyword evidence="7" id="KW-1185">Reference proteome</keyword>
<evidence type="ECO:0000256" key="2">
    <source>
        <dbReference type="PROSITE-ProRule" id="PRU00035"/>
    </source>
</evidence>
<proteinExistence type="predicted"/>
<dbReference type="Pfam" id="PF00439">
    <property type="entry name" value="Bromodomain"/>
    <property type="match status" value="1"/>
</dbReference>
<evidence type="ECO:0000259" key="4">
    <source>
        <dbReference type="PROSITE" id="PS50014"/>
    </source>
</evidence>
<dbReference type="InterPro" id="IPR050935">
    <property type="entry name" value="Bromo_chromatin_reader"/>
</dbReference>
<evidence type="ECO:0000256" key="3">
    <source>
        <dbReference type="SAM" id="MobiDB-lite"/>
    </source>
</evidence>
<dbReference type="EMBL" id="QGMI01000900">
    <property type="protein sequence ID" value="TVY35950.1"/>
    <property type="molecule type" value="Genomic_DNA"/>
</dbReference>
<dbReference type="SUPFAM" id="SSF54695">
    <property type="entry name" value="POZ domain"/>
    <property type="match status" value="1"/>
</dbReference>
<dbReference type="SUPFAM" id="SSF47370">
    <property type="entry name" value="Bromodomain"/>
    <property type="match status" value="1"/>
</dbReference>
<dbReference type="AlphaFoldDB" id="A0A8H8U9W8"/>
<feature type="domain" description="Bromo" evidence="4">
    <location>
        <begin position="330"/>
        <end position="395"/>
    </location>
</feature>
<evidence type="ECO:0000313" key="7">
    <source>
        <dbReference type="Proteomes" id="UP000443090"/>
    </source>
</evidence>
<dbReference type="GO" id="GO:0006338">
    <property type="term" value="P:chromatin remodeling"/>
    <property type="evidence" value="ECO:0007669"/>
    <property type="project" value="TreeGrafter"/>
</dbReference>
<dbReference type="GO" id="GO:0006355">
    <property type="term" value="P:regulation of DNA-templated transcription"/>
    <property type="evidence" value="ECO:0007669"/>
    <property type="project" value="TreeGrafter"/>
</dbReference>
<dbReference type="InterPro" id="IPR011333">
    <property type="entry name" value="SKP1/BTB/POZ_sf"/>
</dbReference>
<reference evidence="6 7" key="1">
    <citation type="submission" date="2018-05" db="EMBL/GenBank/DDBJ databases">
        <title>Genome sequencing and assembly of the regulated plant pathogen Lachnellula willkommii and related sister species for the development of diagnostic species identification markers.</title>
        <authorList>
            <person name="Giroux E."/>
            <person name="Bilodeau G."/>
        </authorList>
    </citation>
    <scope>NUCLEOTIDE SEQUENCE [LARGE SCALE GENOMIC DNA]</scope>
    <source>
        <strain evidence="6 7">CBS 160.35</strain>
    </source>
</reference>
<evidence type="ECO:0000256" key="1">
    <source>
        <dbReference type="ARBA" id="ARBA00023117"/>
    </source>
</evidence>
<name>A0A8H8U9W8_9HELO</name>
<dbReference type="InterPro" id="IPR001487">
    <property type="entry name" value="Bromodomain"/>
</dbReference>
<evidence type="ECO:0000313" key="6">
    <source>
        <dbReference type="EMBL" id="TVY35950.1"/>
    </source>
</evidence>
<dbReference type="InterPro" id="IPR000210">
    <property type="entry name" value="BTB/POZ_dom"/>
</dbReference>
<keyword evidence="1 2" id="KW-0103">Bromodomain</keyword>